<dbReference type="CDD" id="cd22233">
    <property type="entry name" value="RHH_CopAso-like"/>
    <property type="match status" value="1"/>
</dbReference>
<accession>A0A1M5EGZ5</accession>
<dbReference type="Pfam" id="PF01402">
    <property type="entry name" value="RHH_1"/>
    <property type="match status" value="1"/>
</dbReference>
<evidence type="ECO:0000313" key="2">
    <source>
        <dbReference type="EMBL" id="SHF78467.1"/>
    </source>
</evidence>
<keyword evidence="3" id="KW-1185">Reference proteome</keyword>
<reference evidence="2 3" key="1">
    <citation type="submission" date="2016-11" db="EMBL/GenBank/DDBJ databases">
        <authorList>
            <person name="Jaros S."/>
            <person name="Januszkiewicz K."/>
            <person name="Wedrychowicz H."/>
        </authorList>
    </citation>
    <scope>NUCLEOTIDE SEQUENCE [LARGE SCALE GENOMIC DNA]</scope>
    <source>
        <strain evidence="2 3">DSM 21986</strain>
    </source>
</reference>
<name>A0A1M5EGZ5_9BACT</name>
<dbReference type="Proteomes" id="UP000184041">
    <property type="component" value="Unassembled WGS sequence"/>
</dbReference>
<dbReference type="InterPro" id="IPR010985">
    <property type="entry name" value="Ribbon_hlx_hlx"/>
</dbReference>
<sequence length="79" mass="9307">MHLNYTTMKTTLSIRIDKDLEKLLEQAAKRTGRPKSELVREALRRQLSIESFQQLRKELLPYGEAQGWLTDEDVFREVS</sequence>
<evidence type="ECO:0000313" key="3">
    <source>
        <dbReference type="Proteomes" id="UP000184041"/>
    </source>
</evidence>
<gene>
    <name evidence="2" type="ORF">SAMN05443144_11356</name>
</gene>
<dbReference type="SUPFAM" id="SSF47598">
    <property type="entry name" value="Ribbon-helix-helix"/>
    <property type="match status" value="1"/>
</dbReference>
<dbReference type="InterPro" id="IPR002145">
    <property type="entry name" value="CopG"/>
</dbReference>
<dbReference type="EMBL" id="FQUS01000013">
    <property type="protein sequence ID" value="SHF78467.1"/>
    <property type="molecule type" value="Genomic_DNA"/>
</dbReference>
<evidence type="ECO:0000259" key="1">
    <source>
        <dbReference type="Pfam" id="PF01402"/>
    </source>
</evidence>
<dbReference type="STRING" id="1194090.SAMN05443144_11356"/>
<feature type="domain" description="Ribbon-helix-helix protein CopG" evidence="1">
    <location>
        <begin position="12"/>
        <end position="47"/>
    </location>
</feature>
<dbReference type="InterPro" id="IPR013321">
    <property type="entry name" value="Arc_rbn_hlx_hlx"/>
</dbReference>
<dbReference type="Gene3D" id="1.10.1220.10">
    <property type="entry name" value="Met repressor-like"/>
    <property type="match status" value="1"/>
</dbReference>
<organism evidence="2 3">
    <name type="scientific">Fodinibius roseus</name>
    <dbReference type="NCBI Taxonomy" id="1194090"/>
    <lineage>
        <taxon>Bacteria</taxon>
        <taxon>Pseudomonadati</taxon>
        <taxon>Balneolota</taxon>
        <taxon>Balneolia</taxon>
        <taxon>Balneolales</taxon>
        <taxon>Balneolaceae</taxon>
        <taxon>Fodinibius</taxon>
    </lineage>
</organism>
<dbReference type="AlphaFoldDB" id="A0A1M5EGZ5"/>
<protein>
    <submittedName>
        <fullName evidence="2">Ribbon-helix-helix protein, copG family</fullName>
    </submittedName>
</protein>
<proteinExistence type="predicted"/>
<dbReference type="GO" id="GO:0006355">
    <property type="term" value="P:regulation of DNA-templated transcription"/>
    <property type="evidence" value="ECO:0007669"/>
    <property type="project" value="InterPro"/>
</dbReference>